<dbReference type="AlphaFoldDB" id="A0A0B0P459"/>
<proteinExistence type="predicted"/>
<sequence length="22" mass="2613">MLNTIEVYKCVWMIDGDQRLGK</sequence>
<accession>A0A0B0P459</accession>
<reference evidence="2" key="1">
    <citation type="submission" date="2014-09" db="EMBL/GenBank/DDBJ databases">
        <authorList>
            <person name="Mudge J."/>
            <person name="Ramaraj T."/>
            <person name="Lindquist I.E."/>
            <person name="Bharti A.K."/>
            <person name="Sundararajan A."/>
            <person name="Cameron C.T."/>
            <person name="Woodward J.E."/>
            <person name="May G.D."/>
            <person name="Brubaker C."/>
            <person name="Broadhvest J."/>
            <person name="Wilkins T.A."/>
        </authorList>
    </citation>
    <scope>NUCLEOTIDE SEQUENCE</scope>
    <source>
        <strain evidence="2">cv. AKA8401</strain>
    </source>
</reference>
<dbReference type="EMBL" id="KN411723">
    <property type="protein sequence ID" value="KHG18919.1"/>
    <property type="molecule type" value="Genomic_DNA"/>
</dbReference>
<protein>
    <submittedName>
        <fullName evidence="1">Uncharacterized protein</fullName>
    </submittedName>
</protein>
<dbReference type="Proteomes" id="UP000032142">
    <property type="component" value="Unassembled WGS sequence"/>
</dbReference>
<gene>
    <name evidence="1" type="ORF">F383_25269</name>
</gene>
<evidence type="ECO:0000313" key="2">
    <source>
        <dbReference type="Proteomes" id="UP000032142"/>
    </source>
</evidence>
<organism evidence="1 2">
    <name type="scientific">Gossypium arboreum</name>
    <name type="common">Tree cotton</name>
    <name type="synonym">Gossypium nanking</name>
    <dbReference type="NCBI Taxonomy" id="29729"/>
    <lineage>
        <taxon>Eukaryota</taxon>
        <taxon>Viridiplantae</taxon>
        <taxon>Streptophyta</taxon>
        <taxon>Embryophyta</taxon>
        <taxon>Tracheophyta</taxon>
        <taxon>Spermatophyta</taxon>
        <taxon>Magnoliopsida</taxon>
        <taxon>eudicotyledons</taxon>
        <taxon>Gunneridae</taxon>
        <taxon>Pentapetalae</taxon>
        <taxon>rosids</taxon>
        <taxon>malvids</taxon>
        <taxon>Malvales</taxon>
        <taxon>Malvaceae</taxon>
        <taxon>Malvoideae</taxon>
        <taxon>Gossypium</taxon>
    </lineage>
</organism>
<keyword evidence="2" id="KW-1185">Reference proteome</keyword>
<evidence type="ECO:0000313" key="1">
    <source>
        <dbReference type="EMBL" id="KHG18919.1"/>
    </source>
</evidence>
<name>A0A0B0P459_GOSAR</name>